<feature type="transmembrane region" description="Helical" evidence="2">
    <location>
        <begin position="112"/>
        <end position="132"/>
    </location>
</feature>
<evidence type="ECO:0000256" key="1">
    <source>
        <dbReference type="SAM" id="MobiDB-lite"/>
    </source>
</evidence>
<name>A0ABR7L085_9PSEU</name>
<comment type="caution">
    <text evidence="3">The sequence shown here is derived from an EMBL/GenBank/DDBJ whole genome shotgun (WGS) entry which is preliminary data.</text>
</comment>
<evidence type="ECO:0000313" key="3">
    <source>
        <dbReference type="EMBL" id="MBC6446049.1"/>
    </source>
</evidence>
<dbReference type="RefSeq" id="WP_187218091.1">
    <property type="nucleotide sequence ID" value="NZ_JABVED010000001.1"/>
</dbReference>
<protein>
    <submittedName>
        <fullName evidence="3">Uncharacterized protein</fullName>
    </submittedName>
</protein>
<organism evidence="3 4">
    <name type="scientific">Actinokineospora xionganensis</name>
    <dbReference type="NCBI Taxonomy" id="2684470"/>
    <lineage>
        <taxon>Bacteria</taxon>
        <taxon>Bacillati</taxon>
        <taxon>Actinomycetota</taxon>
        <taxon>Actinomycetes</taxon>
        <taxon>Pseudonocardiales</taxon>
        <taxon>Pseudonocardiaceae</taxon>
        <taxon>Actinokineospora</taxon>
    </lineage>
</organism>
<feature type="region of interest" description="Disordered" evidence="1">
    <location>
        <begin position="1"/>
        <end position="20"/>
    </location>
</feature>
<evidence type="ECO:0000313" key="4">
    <source>
        <dbReference type="Proteomes" id="UP000734823"/>
    </source>
</evidence>
<reference evidence="3 4" key="1">
    <citation type="submission" date="2020-06" db="EMBL/GenBank/DDBJ databases">
        <title>Actinokineospora xiongansis sp. nov., isolated from soil of Baiyangdian.</title>
        <authorList>
            <person name="Zhang X."/>
        </authorList>
    </citation>
    <scope>NUCLEOTIDE SEQUENCE [LARGE SCALE GENOMIC DNA]</scope>
    <source>
        <strain evidence="3 4">HBU206404</strain>
    </source>
</reference>
<sequence length="155" mass="16089">MTHDLEDLPAAPEVSPAADARPGSATAAAVLAFIQAGITATTTLTMFDFNAEAWMSLLVRVAQLIGVGLLAYGGIQLMQGKSRTPLVAGAVLELVICLGYLVVFLLMPTLGLASVAGVRAVLVLIALLFAVLPTISLIQARRGTTTAWLGSCRAR</sequence>
<feature type="transmembrane region" description="Helical" evidence="2">
    <location>
        <begin position="53"/>
        <end position="74"/>
    </location>
</feature>
<keyword evidence="2" id="KW-0472">Membrane</keyword>
<dbReference type="EMBL" id="JABVED010000001">
    <property type="protein sequence ID" value="MBC6446049.1"/>
    <property type="molecule type" value="Genomic_DNA"/>
</dbReference>
<keyword evidence="4" id="KW-1185">Reference proteome</keyword>
<evidence type="ECO:0000256" key="2">
    <source>
        <dbReference type="SAM" id="Phobius"/>
    </source>
</evidence>
<keyword evidence="2" id="KW-0812">Transmembrane</keyword>
<keyword evidence="2" id="KW-1133">Transmembrane helix</keyword>
<proteinExistence type="predicted"/>
<feature type="transmembrane region" description="Helical" evidence="2">
    <location>
        <begin position="86"/>
        <end position="106"/>
    </location>
</feature>
<dbReference type="Proteomes" id="UP000734823">
    <property type="component" value="Unassembled WGS sequence"/>
</dbReference>
<gene>
    <name evidence="3" type="ORF">GPZ80_02540</name>
</gene>
<accession>A0ABR7L085</accession>